<proteinExistence type="predicted"/>
<evidence type="ECO:0000313" key="3">
    <source>
        <dbReference type="Proteomes" id="UP000322234"/>
    </source>
</evidence>
<accession>A0A6B0SCH6</accession>
<dbReference type="Proteomes" id="UP000322234">
    <property type="component" value="Unassembled WGS sequence"/>
</dbReference>
<gene>
    <name evidence="2" type="ORF">E5288_WYG007242</name>
</gene>
<protein>
    <submittedName>
        <fullName evidence="2">Uncharacterized protein</fullName>
    </submittedName>
</protein>
<evidence type="ECO:0000313" key="2">
    <source>
        <dbReference type="EMBL" id="MXQ98387.1"/>
    </source>
</evidence>
<organism evidence="2 3">
    <name type="scientific">Bos mutus</name>
    <name type="common">wild yak</name>
    <dbReference type="NCBI Taxonomy" id="72004"/>
    <lineage>
        <taxon>Eukaryota</taxon>
        <taxon>Metazoa</taxon>
        <taxon>Chordata</taxon>
        <taxon>Craniata</taxon>
        <taxon>Vertebrata</taxon>
        <taxon>Euteleostomi</taxon>
        <taxon>Mammalia</taxon>
        <taxon>Eutheria</taxon>
        <taxon>Laurasiatheria</taxon>
        <taxon>Artiodactyla</taxon>
        <taxon>Ruminantia</taxon>
        <taxon>Pecora</taxon>
        <taxon>Bovidae</taxon>
        <taxon>Bovinae</taxon>
        <taxon>Bos</taxon>
    </lineage>
</organism>
<dbReference type="AlphaFoldDB" id="A0A6B0SCH6"/>
<evidence type="ECO:0000256" key="1">
    <source>
        <dbReference type="SAM" id="MobiDB-lite"/>
    </source>
</evidence>
<name>A0A6B0SCH6_9CETA</name>
<keyword evidence="3" id="KW-1185">Reference proteome</keyword>
<reference evidence="2" key="1">
    <citation type="submission" date="2019-10" db="EMBL/GenBank/DDBJ databases">
        <title>The sequence and de novo assembly of the wild yak genome.</title>
        <authorList>
            <person name="Liu Y."/>
        </authorList>
    </citation>
    <scope>NUCLEOTIDE SEQUENCE [LARGE SCALE GENOMIC DNA]</scope>
    <source>
        <strain evidence="2">WY2019</strain>
    </source>
</reference>
<sequence length="96" mass="10359">MKSNGFALFSSAEGEILSSDPFQRTGRGPLNPTPGLRYKVLPSNTDTNCKRPFTREGATSSSQIIKAMAQLKSLRAKMHPDMPAEGKGMMDEAAQA</sequence>
<feature type="region of interest" description="Disordered" evidence="1">
    <location>
        <begin position="17"/>
        <end position="61"/>
    </location>
</feature>
<comment type="caution">
    <text evidence="2">The sequence shown here is derived from an EMBL/GenBank/DDBJ whole genome shotgun (WGS) entry which is preliminary data.</text>
</comment>
<dbReference type="EMBL" id="VBQZ03000239">
    <property type="protein sequence ID" value="MXQ98387.1"/>
    <property type="molecule type" value="Genomic_DNA"/>
</dbReference>